<name>E4KPQ8_9LACT</name>
<dbReference type="RefSeq" id="WP_006418531.1">
    <property type="nucleotide sequence ID" value="NZ_AENN01000015.1"/>
</dbReference>
<dbReference type="AlphaFoldDB" id="E4KPQ8"/>
<organism evidence="3 4">
    <name type="scientific">Eremococcus coleocola ACS-139-V-Col8</name>
    <dbReference type="NCBI Taxonomy" id="908337"/>
    <lineage>
        <taxon>Bacteria</taxon>
        <taxon>Bacillati</taxon>
        <taxon>Bacillota</taxon>
        <taxon>Bacilli</taxon>
        <taxon>Lactobacillales</taxon>
        <taxon>Aerococcaceae</taxon>
        <taxon>Eremococcus</taxon>
    </lineage>
</organism>
<dbReference type="GO" id="GO:0110154">
    <property type="term" value="P:RNA decapping"/>
    <property type="evidence" value="ECO:0007669"/>
    <property type="project" value="TreeGrafter"/>
</dbReference>
<feature type="compositionally biased region" description="Basic and acidic residues" evidence="1">
    <location>
        <begin position="252"/>
        <end position="276"/>
    </location>
</feature>
<proteinExistence type="predicted"/>
<keyword evidence="4" id="KW-1185">Reference proteome</keyword>
<dbReference type="InterPro" id="IPR029052">
    <property type="entry name" value="Metallo-depent_PP-like"/>
</dbReference>
<dbReference type="CDD" id="cd00144">
    <property type="entry name" value="MPP_PPP_family"/>
    <property type="match status" value="1"/>
</dbReference>
<reference evidence="3 4" key="1">
    <citation type="submission" date="2010-10" db="EMBL/GenBank/DDBJ databases">
        <authorList>
            <person name="Durkin A.S."/>
            <person name="Madupu R."/>
            <person name="Torralba M."/>
            <person name="Gillis M."/>
            <person name="Methe B."/>
            <person name="Sutton G."/>
            <person name="Nelson K.E."/>
        </authorList>
    </citation>
    <scope>NUCLEOTIDE SEQUENCE [LARGE SCALE GENOMIC DNA]</scope>
    <source>
        <strain evidence="3 4">ACS-139-V-Col8</strain>
    </source>
</reference>
<dbReference type="Gene3D" id="3.60.21.10">
    <property type="match status" value="1"/>
</dbReference>
<dbReference type="InterPro" id="IPR004843">
    <property type="entry name" value="Calcineurin-like_PHP"/>
</dbReference>
<protein>
    <submittedName>
        <fullName evidence="3">Ser/Thr phosphatase family protein</fullName>
    </submittedName>
</protein>
<dbReference type="OrthoDB" id="384253at2"/>
<dbReference type="Pfam" id="PF00149">
    <property type="entry name" value="Metallophos"/>
    <property type="match status" value="1"/>
</dbReference>
<evidence type="ECO:0000259" key="2">
    <source>
        <dbReference type="PROSITE" id="PS00125"/>
    </source>
</evidence>
<dbReference type="GO" id="GO:0005737">
    <property type="term" value="C:cytoplasm"/>
    <property type="evidence" value="ECO:0007669"/>
    <property type="project" value="TreeGrafter"/>
</dbReference>
<accession>E4KPQ8</accession>
<dbReference type="GO" id="GO:0008803">
    <property type="term" value="F:bis(5'-nucleosyl)-tetraphosphatase (symmetrical) activity"/>
    <property type="evidence" value="ECO:0007669"/>
    <property type="project" value="TreeGrafter"/>
</dbReference>
<gene>
    <name evidence="3" type="ORF">HMPREF9257_1547</name>
</gene>
<feature type="region of interest" description="Disordered" evidence="1">
    <location>
        <begin position="244"/>
        <end position="276"/>
    </location>
</feature>
<dbReference type="eggNOG" id="COG0639">
    <property type="taxonomic scope" value="Bacteria"/>
</dbReference>
<dbReference type="Proteomes" id="UP000005990">
    <property type="component" value="Unassembled WGS sequence"/>
</dbReference>
<dbReference type="InterPro" id="IPR050126">
    <property type="entry name" value="Ap4A_hydrolase"/>
</dbReference>
<comment type="caution">
    <text evidence="3">The sequence shown here is derived from an EMBL/GenBank/DDBJ whole genome shotgun (WGS) entry which is preliminary data.</text>
</comment>
<dbReference type="InterPro" id="IPR006186">
    <property type="entry name" value="Ser/Thr-sp_prot-phosphatase"/>
</dbReference>
<dbReference type="PROSITE" id="PS00125">
    <property type="entry name" value="SER_THR_PHOSPHATASE"/>
    <property type="match status" value="1"/>
</dbReference>
<dbReference type="EMBL" id="AENN01000015">
    <property type="protein sequence ID" value="EFR31328.1"/>
    <property type="molecule type" value="Genomic_DNA"/>
</dbReference>
<evidence type="ECO:0000313" key="3">
    <source>
        <dbReference type="EMBL" id="EFR31328.1"/>
    </source>
</evidence>
<dbReference type="SUPFAM" id="SSF56300">
    <property type="entry name" value="Metallo-dependent phosphatases"/>
    <property type="match status" value="1"/>
</dbReference>
<dbReference type="PANTHER" id="PTHR42850">
    <property type="entry name" value="METALLOPHOSPHOESTERASE"/>
    <property type="match status" value="1"/>
</dbReference>
<evidence type="ECO:0000313" key="4">
    <source>
        <dbReference type="Proteomes" id="UP000005990"/>
    </source>
</evidence>
<evidence type="ECO:0000256" key="1">
    <source>
        <dbReference type="SAM" id="MobiDB-lite"/>
    </source>
</evidence>
<dbReference type="PANTHER" id="PTHR42850:SF4">
    <property type="entry name" value="ZINC-DEPENDENT ENDOPOLYPHOSPHATASE"/>
    <property type="match status" value="1"/>
</dbReference>
<dbReference type="STRING" id="908337.HMPREF9257_1547"/>
<feature type="domain" description="Serine/threonine specific protein phosphatases" evidence="2">
    <location>
        <begin position="64"/>
        <end position="69"/>
    </location>
</feature>
<sequence length="276" mass="31517">MKNKAFIIGDIHGMDQALEDMLGHWNPAQEELIFVGDYIDRGPNARQVLKRVYELSQDPSVHALRGNHEQMFLDYLKDPEQKWPVYFANHGTTTLSQLLKLNEDAVFSQRAANYVTQVDRYYPWLRPWLDHLTYYIEFGDFIIAHAGVNLTLDNWRQSSQHDFLWIRDGFHYEPNNTGKTIIFGHTPTILLQKGGGIWFADDGKIGIDGGAVYGEKLIGLKINREEVIDSFTISTKDQVVNPATQTFKGKKKGQETTTNDKLDPVESARDTRSSAQ</sequence>
<dbReference type="GO" id="GO:0016791">
    <property type="term" value="F:phosphatase activity"/>
    <property type="evidence" value="ECO:0007669"/>
    <property type="project" value="TreeGrafter"/>
</dbReference>